<dbReference type="Proteomes" id="UP001168363">
    <property type="component" value="Unassembled WGS sequence"/>
</dbReference>
<name>A0ABT8TU90_9ACTN</name>
<dbReference type="RefSeq" id="WP_302709185.1">
    <property type="nucleotide sequence ID" value="NZ_JAULSC010000016.1"/>
</dbReference>
<evidence type="ECO:0000313" key="1">
    <source>
        <dbReference type="EMBL" id="MDO3397005.1"/>
    </source>
</evidence>
<comment type="caution">
    <text evidence="1">The sequence shown here is derived from an EMBL/GenBank/DDBJ whole genome shotgun (WGS) entry which is preliminary data.</text>
</comment>
<accession>A0ABT8TU90</accession>
<proteinExistence type="predicted"/>
<gene>
    <name evidence="1" type="ORF">QWJ41_14860</name>
</gene>
<sequence length="124" mass="13962">MRWPPLGRRRDPDAPRTVRVSSKRLIELQRGALRAAELDAELSVRRVEQADLERRARAEALVSSATATGPVRASHPLLRALLEDLPYSDDLSLHEPAFRALLESRLWDARLGEAITTTDTQESR</sequence>
<organism evidence="1 2">
    <name type="scientific">Nocardioides cremeus</name>
    <dbReference type="NCBI Taxonomy" id="3058044"/>
    <lineage>
        <taxon>Bacteria</taxon>
        <taxon>Bacillati</taxon>
        <taxon>Actinomycetota</taxon>
        <taxon>Actinomycetes</taxon>
        <taxon>Propionibacteriales</taxon>
        <taxon>Nocardioidaceae</taxon>
        <taxon>Nocardioides</taxon>
    </lineage>
</organism>
<keyword evidence="2" id="KW-1185">Reference proteome</keyword>
<dbReference type="EMBL" id="JAULSC010000016">
    <property type="protein sequence ID" value="MDO3397005.1"/>
    <property type="molecule type" value="Genomic_DNA"/>
</dbReference>
<reference evidence="1" key="1">
    <citation type="submission" date="2023-06" db="EMBL/GenBank/DDBJ databases">
        <title>Genome sequence of Nocardioides sp. SOB44.</title>
        <authorList>
            <person name="Zhang G."/>
        </authorList>
    </citation>
    <scope>NUCLEOTIDE SEQUENCE</scope>
    <source>
        <strain evidence="1">SOB44</strain>
    </source>
</reference>
<protein>
    <submittedName>
        <fullName evidence="1">Uncharacterized protein</fullName>
    </submittedName>
</protein>
<evidence type="ECO:0000313" key="2">
    <source>
        <dbReference type="Proteomes" id="UP001168363"/>
    </source>
</evidence>